<evidence type="ECO:0000313" key="4">
    <source>
        <dbReference type="Proteomes" id="UP000005317"/>
    </source>
</evidence>
<evidence type="ECO:0000256" key="1">
    <source>
        <dbReference type="SAM" id="MobiDB-lite"/>
    </source>
</evidence>
<evidence type="ECO:0000256" key="2">
    <source>
        <dbReference type="SAM" id="Phobius"/>
    </source>
</evidence>
<name>A0A656HBX0_THINJ</name>
<dbReference type="EMBL" id="JH651384">
    <property type="protein sequence ID" value="EIJ33484.1"/>
    <property type="molecule type" value="Genomic_DNA"/>
</dbReference>
<evidence type="ECO:0000313" key="3">
    <source>
        <dbReference type="EMBL" id="EIJ33484.1"/>
    </source>
</evidence>
<feature type="region of interest" description="Disordered" evidence="1">
    <location>
        <begin position="39"/>
        <end position="60"/>
    </location>
</feature>
<feature type="compositionally biased region" description="Basic and acidic residues" evidence="1">
    <location>
        <begin position="39"/>
        <end position="53"/>
    </location>
</feature>
<feature type="transmembrane region" description="Helical" evidence="2">
    <location>
        <begin position="6"/>
        <end position="25"/>
    </location>
</feature>
<keyword evidence="2" id="KW-0472">Membrane</keyword>
<dbReference type="AlphaFoldDB" id="A0A656HBX0"/>
<keyword evidence="2" id="KW-0812">Transmembrane</keyword>
<keyword evidence="4" id="KW-1185">Reference proteome</keyword>
<sequence precursor="true">MAGFWVVMVGVLACAAASIGAFTWCKRNGRLKELEHAYRQQRRDMSLGEDMKASRPANIQ</sequence>
<dbReference type="Proteomes" id="UP000005317">
    <property type="component" value="Unassembled WGS sequence"/>
</dbReference>
<proteinExistence type="predicted"/>
<reference evidence="4" key="1">
    <citation type="journal article" date="2011" name="Stand. Genomic Sci.">
        <title>Genome sequence of the filamentous, gliding Thiothrix nivea neotype strain (JP2(T)).</title>
        <authorList>
            <person name="Lapidus A."/>
            <person name="Nolan M."/>
            <person name="Lucas S."/>
            <person name="Glavina Del Rio T."/>
            <person name="Tice H."/>
            <person name="Cheng J.F."/>
            <person name="Tapia R."/>
            <person name="Han C."/>
            <person name="Goodwin L."/>
            <person name="Pitluck S."/>
            <person name="Liolios K."/>
            <person name="Pagani I."/>
            <person name="Ivanova N."/>
            <person name="Huntemann M."/>
            <person name="Mavromatis K."/>
            <person name="Mikhailova N."/>
            <person name="Pati A."/>
            <person name="Chen A."/>
            <person name="Palaniappan K."/>
            <person name="Land M."/>
            <person name="Brambilla E.M."/>
            <person name="Rohde M."/>
            <person name="Abt B."/>
            <person name="Verbarg S."/>
            <person name="Goker M."/>
            <person name="Bristow J."/>
            <person name="Eisen J.A."/>
            <person name="Markowitz V."/>
            <person name="Hugenholtz P."/>
            <person name="Kyrpides N.C."/>
            <person name="Klenk H.P."/>
            <person name="Woyke T."/>
        </authorList>
    </citation>
    <scope>NUCLEOTIDE SEQUENCE [LARGE SCALE GENOMIC DNA]</scope>
    <source>
        <strain evidence="4">ATCC 35100 / DSM 5205 / JP2</strain>
    </source>
</reference>
<accession>A0A656HBX0</accession>
<organism evidence="3 4">
    <name type="scientific">Thiothrix nivea (strain ATCC 35100 / DSM 5205 / JP2)</name>
    <dbReference type="NCBI Taxonomy" id="870187"/>
    <lineage>
        <taxon>Bacteria</taxon>
        <taxon>Pseudomonadati</taxon>
        <taxon>Pseudomonadota</taxon>
        <taxon>Gammaproteobacteria</taxon>
        <taxon>Thiotrichales</taxon>
        <taxon>Thiotrichaceae</taxon>
        <taxon>Thiothrix</taxon>
    </lineage>
</organism>
<protein>
    <submittedName>
        <fullName evidence="3">Uncharacterized protein</fullName>
    </submittedName>
</protein>
<gene>
    <name evidence="3" type="ORF">Thini_0856</name>
</gene>
<dbReference type="RefSeq" id="WP_002707435.1">
    <property type="nucleotide sequence ID" value="NZ_JH651384.1"/>
</dbReference>
<keyword evidence="2" id="KW-1133">Transmembrane helix</keyword>